<proteinExistence type="predicted"/>
<accession>A0A9W6Y0F2</accession>
<feature type="region of interest" description="Disordered" evidence="1">
    <location>
        <begin position="46"/>
        <end position="83"/>
    </location>
</feature>
<dbReference type="Proteomes" id="UP001165121">
    <property type="component" value="Unassembled WGS sequence"/>
</dbReference>
<dbReference type="OrthoDB" id="128062at2759"/>
<protein>
    <submittedName>
        <fullName evidence="2">Unnamed protein product</fullName>
    </submittedName>
</protein>
<organism evidence="2 3">
    <name type="scientific">Phytophthora fragariaefolia</name>
    <dbReference type="NCBI Taxonomy" id="1490495"/>
    <lineage>
        <taxon>Eukaryota</taxon>
        <taxon>Sar</taxon>
        <taxon>Stramenopiles</taxon>
        <taxon>Oomycota</taxon>
        <taxon>Peronosporomycetes</taxon>
        <taxon>Peronosporales</taxon>
        <taxon>Peronosporaceae</taxon>
        <taxon>Phytophthora</taxon>
    </lineage>
</organism>
<reference evidence="2" key="1">
    <citation type="submission" date="2023-04" db="EMBL/GenBank/DDBJ databases">
        <title>Phytophthora fragariaefolia NBRC 109709.</title>
        <authorList>
            <person name="Ichikawa N."/>
            <person name="Sato H."/>
            <person name="Tonouchi N."/>
        </authorList>
    </citation>
    <scope>NUCLEOTIDE SEQUENCE</scope>
    <source>
        <strain evidence="2">NBRC 109709</strain>
    </source>
</reference>
<keyword evidence="3" id="KW-1185">Reference proteome</keyword>
<gene>
    <name evidence="2" type="ORF">Pfra01_001954800</name>
</gene>
<feature type="compositionally biased region" description="Basic and acidic residues" evidence="1">
    <location>
        <begin position="64"/>
        <end position="83"/>
    </location>
</feature>
<name>A0A9W6Y0F2_9STRA</name>
<evidence type="ECO:0000313" key="3">
    <source>
        <dbReference type="Proteomes" id="UP001165121"/>
    </source>
</evidence>
<evidence type="ECO:0000256" key="1">
    <source>
        <dbReference type="SAM" id="MobiDB-lite"/>
    </source>
</evidence>
<evidence type="ECO:0000313" key="2">
    <source>
        <dbReference type="EMBL" id="GMF49447.1"/>
    </source>
</evidence>
<dbReference type="EMBL" id="BSXT01002529">
    <property type="protein sequence ID" value="GMF49447.1"/>
    <property type="molecule type" value="Genomic_DNA"/>
</dbReference>
<comment type="caution">
    <text evidence="2">The sequence shown here is derived from an EMBL/GenBank/DDBJ whole genome shotgun (WGS) entry which is preliminary data.</text>
</comment>
<sequence>MLSAAELPESKSNMSFVLLEEDASTVQEVLALIDTCEELPAVVGNMSADELEPSATDPNRAKRSRLEQNRERDFRRRQRQKEDRLQLQMQVQRLEKYLLRLRESGGSAASLESLADLSDPGGATSAMRQQRVEAELLNMSLRKAVAAEVKWSKSLLSVLKKRQSMEVSVSCRRRKSAVSNAVLDPAMLRDDPVALRRAIMTTMDRVYCEAKATVNPLTGAAASMPALSCDYNVRIDPKAGPTTQLTSETPLECTLDSARDLLSSMFSMPDSEEPSLKVRRTRRTYTEGEIEKEFSVDLGGSRINECLDGVGLLRRHNEDDCELIIWAAISFHHSGKISFKECSWMAAARSAPSSNESVIRVNYRLNAEKATGCTYIEGEHIDQIRNHALGAIGAKMKAKNHILQRKMLVQTGREDLASFLQ</sequence>
<dbReference type="AlphaFoldDB" id="A0A9W6Y0F2"/>